<reference evidence="2 3" key="1">
    <citation type="submission" date="2017-11" db="EMBL/GenBank/DDBJ databases">
        <title>Understudied soil microbes with underappreciated capabilities: Untangling the Clostridium saccharolyticum group.</title>
        <authorList>
            <person name="Leschine S."/>
        </authorList>
    </citation>
    <scope>NUCLEOTIDE SEQUENCE [LARGE SCALE GENOMIC DNA]</scope>
    <source>
        <strain evidence="2 3">18A</strain>
    </source>
</reference>
<evidence type="ECO:0000313" key="3">
    <source>
        <dbReference type="Proteomes" id="UP000231092"/>
    </source>
</evidence>
<evidence type="ECO:0000256" key="1">
    <source>
        <dbReference type="SAM" id="MobiDB-lite"/>
    </source>
</evidence>
<organism evidence="2 3">
    <name type="scientific">[Clostridium] celerecrescens 18A</name>
    <dbReference type="NCBI Taxonomy" id="1286362"/>
    <lineage>
        <taxon>Bacteria</taxon>
        <taxon>Bacillati</taxon>
        <taxon>Bacillota</taxon>
        <taxon>Clostridia</taxon>
        <taxon>Lachnospirales</taxon>
        <taxon>Lachnospiraceae</taxon>
        <taxon>Lacrimispora</taxon>
    </lineage>
</organism>
<gene>
    <name evidence="2" type="ORF">H171_3576</name>
</gene>
<proteinExistence type="predicted"/>
<evidence type="ECO:0000313" key="2">
    <source>
        <dbReference type="EMBL" id="PJJ30008.1"/>
    </source>
</evidence>
<dbReference type="Proteomes" id="UP000231092">
    <property type="component" value="Unassembled WGS sequence"/>
</dbReference>
<comment type="caution">
    <text evidence="2">The sequence shown here is derived from an EMBL/GenBank/DDBJ whole genome shotgun (WGS) entry which is preliminary data.</text>
</comment>
<sequence>MNGNWKFFEGFEKIFRRGGVYGWGEKRNGGGAGAIRGKVGIFAGPQEPSGRMDSRFESILPDGGRSPHRRRESSGPGKAKILAFPGPEDSLLLSCSLLGHVCKLCIFRSPGQIDRSDRTVSLFCYNYFRNIRHIRIFIIIIITV</sequence>
<protein>
    <submittedName>
        <fullName evidence="2">Uncharacterized protein</fullName>
    </submittedName>
</protein>
<dbReference type="EMBL" id="PGET01000001">
    <property type="protein sequence ID" value="PJJ30008.1"/>
    <property type="molecule type" value="Genomic_DNA"/>
</dbReference>
<accession>A0A2M8Z972</accession>
<dbReference type="AlphaFoldDB" id="A0A2M8Z972"/>
<feature type="region of interest" description="Disordered" evidence="1">
    <location>
        <begin position="45"/>
        <end position="79"/>
    </location>
</feature>
<name>A0A2M8Z972_9FIRM</name>